<comment type="function">
    <text evidence="4">Component of the Mediator complex, a coactivator involved in the regulated transcription of nearly all RNA polymerase II-dependent genes. Mediator functions as a bridge to convey information from gene-specific regulatory proteins to the basal RNA polymerase II transcription machinery. Mediator is recruited to promoters by direct interactions with regulatory proteins and serves as a scaffold for the assembly of a functional preinitiation complex with RNA polymerase II and the general transcription factors.</text>
</comment>
<dbReference type="GO" id="GO:0032991">
    <property type="term" value="C:protein-containing complex"/>
    <property type="evidence" value="ECO:0007669"/>
    <property type="project" value="UniProtKB-ARBA"/>
</dbReference>
<keyword evidence="4" id="KW-0010">Activator</keyword>
<dbReference type="Pfam" id="PF08612">
    <property type="entry name" value="Med20"/>
    <property type="match status" value="1"/>
</dbReference>
<evidence type="ECO:0000256" key="2">
    <source>
        <dbReference type="ARBA" id="ARBA00010743"/>
    </source>
</evidence>
<comment type="subcellular location">
    <subcellularLocation>
        <location evidence="1 4">Nucleus</location>
    </subcellularLocation>
</comment>
<evidence type="ECO:0000256" key="1">
    <source>
        <dbReference type="ARBA" id="ARBA00004123"/>
    </source>
</evidence>
<evidence type="ECO:0000256" key="4">
    <source>
        <dbReference type="RuleBase" id="RU364152"/>
    </source>
</evidence>
<organism evidence="5 6">
    <name type="scientific">Cinchona calisaya</name>
    <dbReference type="NCBI Taxonomy" id="153742"/>
    <lineage>
        <taxon>Eukaryota</taxon>
        <taxon>Viridiplantae</taxon>
        <taxon>Streptophyta</taxon>
        <taxon>Embryophyta</taxon>
        <taxon>Tracheophyta</taxon>
        <taxon>Spermatophyta</taxon>
        <taxon>Magnoliopsida</taxon>
        <taxon>eudicotyledons</taxon>
        <taxon>Gunneridae</taxon>
        <taxon>Pentapetalae</taxon>
        <taxon>asterids</taxon>
        <taxon>lamiids</taxon>
        <taxon>Gentianales</taxon>
        <taxon>Rubiaceae</taxon>
        <taxon>Cinchonoideae</taxon>
        <taxon>Cinchoneae</taxon>
        <taxon>Cinchona</taxon>
    </lineage>
</organism>
<dbReference type="PANTHER" id="PTHR12465:SF0">
    <property type="entry name" value="MEDIATOR OF RNA POLYMERASE II TRANSCRIPTION SUBUNIT 20"/>
    <property type="match status" value="1"/>
</dbReference>
<dbReference type="InterPro" id="IPR013921">
    <property type="entry name" value="Mediator_Med20"/>
</dbReference>
<dbReference type="PANTHER" id="PTHR12465">
    <property type="entry name" value="UBIQUITIN SPECIFIC PROTEASE HOMOLOG 49"/>
    <property type="match status" value="1"/>
</dbReference>
<keyword evidence="3 4" id="KW-0539">Nucleus</keyword>
<comment type="subunit">
    <text evidence="4">Component of the Mediator complex.</text>
</comment>
<comment type="caution">
    <text evidence="5">The sequence shown here is derived from an EMBL/GenBank/DDBJ whole genome shotgun (WGS) entry which is preliminary data.</text>
</comment>
<feature type="non-terminal residue" evidence="5">
    <location>
        <position position="56"/>
    </location>
</feature>
<gene>
    <name evidence="4" type="primary">MED20</name>
    <name evidence="5" type="ORF">ACH5RR_031792</name>
</gene>
<evidence type="ECO:0000313" key="6">
    <source>
        <dbReference type="Proteomes" id="UP001630127"/>
    </source>
</evidence>
<dbReference type="AlphaFoldDB" id="A0ABD2YKH6"/>
<evidence type="ECO:0000313" key="5">
    <source>
        <dbReference type="EMBL" id="KAL3506410.1"/>
    </source>
</evidence>
<keyword evidence="4" id="KW-0804">Transcription</keyword>
<protein>
    <recommendedName>
        <fullName evidence="4">Mediator of RNA polymerase II transcription subunit 20</fullName>
    </recommendedName>
    <alternativeName>
        <fullName evidence="4">Mediator complex subunit 20</fullName>
    </alternativeName>
</protein>
<keyword evidence="6" id="KW-1185">Reference proteome</keyword>
<dbReference type="Proteomes" id="UP001630127">
    <property type="component" value="Unassembled WGS sequence"/>
</dbReference>
<comment type="similarity">
    <text evidence="2 4">Belongs to the Mediator complex subunit 20 family.</text>
</comment>
<sequence>MEFSRDFLGISLQEQNNKYYFVIRRQRLTVEAAESTIQTIMEKLQSYKTRVALNFE</sequence>
<dbReference type="EMBL" id="JBJUIK010000013">
    <property type="protein sequence ID" value="KAL3506410.1"/>
    <property type="molecule type" value="Genomic_DNA"/>
</dbReference>
<dbReference type="GO" id="GO:0005634">
    <property type="term" value="C:nucleus"/>
    <property type="evidence" value="ECO:0007669"/>
    <property type="project" value="UniProtKB-SubCell"/>
</dbReference>
<evidence type="ECO:0000256" key="3">
    <source>
        <dbReference type="ARBA" id="ARBA00023242"/>
    </source>
</evidence>
<name>A0ABD2YKH6_9GENT</name>
<proteinExistence type="inferred from homology"/>
<keyword evidence="4" id="KW-0805">Transcription regulation</keyword>
<accession>A0ABD2YKH6</accession>
<reference evidence="5 6" key="1">
    <citation type="submission" date="2024-11" db="EMBL/GenBank/DDBJ databases">
        <title>A near-complete genome assembly of Cinchona calisaya.</title>
        <authorList>
            <person name="Lian D.C."/>
            <person name="Zhao X.W."/>
            <person name="Wei L."/>
        </authorList>
    </citation>
    <scope>NUCLEOTIDE SEQUENCE [LARGE SCALE GENOMIC DNA]</scope>
    <source>
        <tissue evidence="5">Nenye</tissue>
    </source>
</reference>